<dbReference type="Pfam" id="PF13420">
    <property type="entry name" value="Acetyltransf_4"/>
    <property type="match status" value="1"/>
</dbReference>
<dbReference type="STRING" id="64971.SAMN05421831_11410"/>
<dbReference type="AlphaFoldDB" id="A0A1H6U7R6"/>
<keyword evidence="2" id="KW-1185">Reference proteome</keyword>
<protein>
    <submittedName>
        <fullName evidence="1">Protein N-acetyltransferase, RimJ/RimL family</fullName>
    </submittedName>
</protein>
<reference evidence="2" key="1">
    <citation type="submission" date="2016-10" db="EMBL/GenBank/DDBJ databases">
        <authorList>
            <person name="Varghese N."/>
            <person name="Submissions S."/>
        </authorList>
    </citation>
    <scope>NUCLEOTIDE SEQUENCE [LARGE SCALE GENOMIC DNA]</scope>
    <source>
        <strain evidence="2">DSM 7165</strain>
    </source>
</reference>
<keyword evidence="1" id="KW-0808">Transferase</keyword>
<dbReference type="EMBL" id="FNYH01000014">
    <property type="protein sequence ID" value="SEI86624.1"/>
    <property type="molecule type" value="Genomic_DNA"/>
</dbReference>
<proteinExistence type="predicted"/>
<dbReference type="PANTHER" id="PTHR43415:SF3">
    <property type="entry name" value="GNAT-FAMILY ACETYLTRANSFERASE"/>
    <property type="match status" value="1"/>
</dbReference>
<name>A0A1H6U7R6_9GAMM</name>
<dbReference type="OrthoDB" id="9784707at2"/>
<evidence type="ECO:0000313" key="2">
    <source>
        <dbReference type="Proteomes" id="UP000242999"/>
    </source>
</evidence>
<dbReference type="Gene3D" id="3.40.630.30">
    <property type="match status" value="1"/>
</dbReference>
<sequence length="190" mass="22831">MQDFKSYLCLPKQEYSTKDFKLRVIQEEDIEDIRVWRNAQLDVLRQPAPISQDQQKTYFSNEVWPSMQEPYPKNILFTFFKKKKRIGYGGLVHIAWEHRRAEISFLLNDCLTKDKVLYRKYFSNYLNLIKEVAFLSLKINRLYTETYAFRKDHINVLENCGFELEGIMRNHILLNNKYCDSIIHGAIYEK</sequence>
<dbReference type="RefSeq" id="WP_093311841.1">
    <property type="nucleotide sequence ID" value="NZ_FNYH01000014.1"/>
</dbReference>
<evidence type="ECO:0000313" key="1">
    <source>
        <dbReference type="EMBL" id="SEI86624.1"/>
    </source>
</evidence>
<dbReference type="PANTHER" id="PTHR43415">
    <property type="entry name" value="SPERMIDINE N(1)-ACETYLTRANSFERASE"/>
    <property type="match status" value="1"/>
</dbReference>
<gene>
    <name evidence="1" type="ORF">SAMN05421831_11410</name>
</gene>
<dbReference type="SUPFAM" id="SSF55729">
    <property type="entry name" value="Acyl-CoA N-acyltransferases (Nat)"/>
    <property type="match status" value="1"/>
</dbReference>
<dbReference type="Proteomes" id="UP000242999">
    <property type="component" value="Unassembled WGS sequence"/>
</dbReference>
<organism evidence="1 2">
    <name type="scientific">Allopseudospirillum japonicum</name>
    <dbReference type="NCBI Taxonomy" id="64971"/>
    <lineage>
        <taxon>Bacteria</taxon>
        <taxon>Pseudomonadati</taxon>
        <taxon>Pseudomonadota</taxon>
        <taxon>Gammaproteobacteria</taxon>
        <taxon>Oceanospirillales</taxon>
        <taxon>Oceanospirillaceae</taxon>
        <taxon>Allopseudospirillum</taxon>
    </lineage>
</organism>
<dbReference type="GO" id="GO:0016740">
    <property type="term" value="F:transferase activity"/>
    <property type="evidence" value="ECO:0007669"/>
    <property type="project" value="UniProtKB-KW"/>
</dbReference>
<accession>A0A1H6U7R6</accession>
<dbReference type="InterPro" id="IPR016181">
    <property type="entry name" value="Acyl_CoA_acyltransferase"/>
</dbReference>